<dbReference type="AlphaFoldDB" id="B7IFL4"/>
<dbReference type="InterPro" id="IPR013525">
    <property type="entry name" value="ABC2_TM"/>
</dbReference>
<reference evidence="7 8" key="1">
    <citation type="journal article" date="2009" name="J. Bacteriol.">
        <title>The genome of Thermosipho africanus TCF52B: lateral genetic connections to the Firmicutes and Archaea.</title>
        <authorList>
            <person name="Nesboe C.L."/>
            <person name="Bapteste E."/>
            <person name="Curtis B."/>
            <person name="Dahle H."/>
            <person name="Lopez P."/>
            <person name="Macleod D."/>
            <person name="Dlutek M."/>
            <person name="Bowman S."/>
            <person name="Zhaxybayeva O."/>
            <person name="Birkeland N.-K."/>
            <person name="Doolittle W.F."/>
        </authorList>
    </citation>
    <scope>NUCLEOTIDE SEQUENCE [LARGE SCALE GENOMIC DNA]</scope>
    <source>
        <strain evidence="7 8">TCF52B</strain>
    </source>
</reference>
<protein>
    <submittedName>
        <fullName evidence="7">ABC-2 type transporter family</fullName>
    </submittedName>
</protein>
<evidence type="ECO:0000256" key="2">
    <source>
        <dbReference type="ARBA" id="ARBA00022692"/>
    </source>
</evidence>
<keyword evidence="8" id="KW-1185">Reference proteome</keyword>
<dbReference type="RefSeq" id="WP_012579539.1">
    <property type="nucleotide sequence ID" value="NC_011653.1"/>
</dbReference>
<evidence type="ECO:0000259" key="6">
    <source>
        <dbReference type="Pfam" id="PF12698"/>
    </source>
</evidence>
<evidence type="ECO:0000256" key="1">
    <source>
        <dbReference type="ARBA" id="ARBA00004141"/>
    </source>
</evidence>
<dbReference type="HOGENOM" id="CLU_039483_0_0_0"/>
<proteinExistence type="predicted"/>
<keyword evidence="4 5" id="KW-0472">Membrane</keyword>
<evidence type="ECO:0000313" key="8">
    <source>
        <dbReference type="Proteomes" id="UP000002453"/>
    </source>
</evidence>
<feature type="transmembrane region" description="Helical" evidence="5">
    <location>
        <begin position="158"/>
        <end position="183"/>
    </location>
</feature>
<evidence type="ECO:0000256" key="5">
    <source>
        <dbReference type="SAM" id="Phobius"/>
    </source>
</evidence>
<dbReference type="InterPro" id="IPR052902">
    <property type="entry name" value="ABC-2_transporter"/>
</dbReference>
<evidence type="ECO:0000313" key="7">
    <source>
        <dbReference type="EMBL" id="ACJ74878.1"/>
    </source>
</evidence>
<dbReference type="KEGG" id="taf:THA_385"/>
<dbReference type="InterPro" id="IPR036259">
    <property type="entry name" value="MFS_trans_sf"/>
</dbReference>
<dbReference type="GO" id="GO:0016020">
    <property type="term" value="C:membrane"/>
    <property type="evidence" value="ECO:0007669"/>
    <property type="project" value="UniProtKB-SubCell"/>
</dbReference>
<dbReference type="Proteomes" id="UP000002453">
    <property type="component" value="Chromosome"/>
</dbReference>
<gene>
    <name evidence="7" type="ordered locus">THA_385</name>
</gene>
<dbReference type="SUPFAM" id="SSF103473">
    <property type="entry name" value="MFS general substrate transporter"/>
    <property type="match status" value="1"/>
</dbReference>
<dbReference type="Pfam" id="PF12698">
    <property type="entry name" value="ABC2_membrane_3"/>
    <property type="match status" value="1"/>
</dbReference>
<evidence type="ECO:0000256" key="3">
    <source>
        <dbReference type="ARBA" id="ARBA00022989"/>
    </source>
</evidence>
<dbReference type="eggNOG" id="COG0842">
    <property type="taxonomic scope" value="Bacteria"/>
</dbReference>
<keyword evidence="3 5" id="KW-1133">Transmembrane helix</keyword>
<comment type="subcellular location">
    <subcellularLocation>
        <location evidence="1">Membrane</location>
        <topology evidence="1">Multi-pass membrane protein</topology>
    </subcellularLocation>
</comment>
<keyword evidence="2 5" id="KW-0812">Transmembrane</keyword>
<feature type="transmembrane region" description="Helical" evidence="5">
    <location>
        <begin position="266"/>
        <end position="285"/>
    </location>
</feature>
<name>B7IFL4_THEAB</name>
<sequence>MFQALFKIEFLRSKEATFWIIVFPILLTILLTSIFGDIEKNVKFRIGYIGENKFIENLKDHFEVLKVKKVEEIVEKNLDAVIVFEDNFDLKLQRALILSKTKLFKPVNVEIFYTDKEYSKVVKDILVNIFSSLNALNSEKEVKLKVNERKKSISYSQFLYASILVMNIMSVTFFGFTSQISFYKRRGLLRRLKCTPYSLGKFYFVYAIVSLMQIIFSSVIFTLFDFLVYGVKPDVLNVSIYMLFGSVVFLSLGYMIASLIENPETIVVLGNILFQVFMFAGGLYFDVRNAGIIGTLSKIIPSTYLVDGIRKSFGYSAYENHFLIPLIWIIVSLSIVALSSIIKRKKASSNI</sequence>
<organism evidence="7 8">
    <name type="scientific">Thermosipho africanus (strain TCF52B)</name>
    <dbReference type="NCBI Taxonomy" id="484019"/>
    <lineage>
        <taxon>Bacteria</taxon>
        <taxon>Thermotogati</taxon>
        <taxon>Thermotogota</taxon>
        <taxon>Thermotogae</taxon>
        <taxon>Thermotogales</taxon>
        <taxon>Fervidobacteriaceae</taxon>
        <taxon>Thermosipho</taxon>
    </lineage>
</organism>
<accession>B7IFL4</accession>
<feature type="transmembrane region" description="Helical" evidence="5">
    <location>
        <begin position="16"/>
        <end position="36"/>
    </location>
</feature>
<dbReference type="STRING" id="484019.THA_385"/>
<evidence type="ECO:0000256" key="4">
    <source>
        <dbReference type="ARBA" id="ARBA00023136"/>
    </source>
</evidence>
<dbReference type="PANTHER" id="PTHR43027">
    <property type="entry name" value="DOXORUBICIN RESISTANCE ABC TRANSPORTER PERMEASE PROTEIN DRRC-RELATED"/>
    <property type="match status" value="1"/>
</dbReference>
<dbReference type="PANTHER" id="PTHR43027:SF2">
    <property type="entry name" value="TRANSPORT PERMEASE PROTEIN"/>
    <property type="match status" value="1"/>
</dbReference>
<dbReference type="GO" id="GO:0140359">
    <property type="term" value="F:ABC-type transporter activity"/>
    <property type="evidence" value="ECO:0007669"/>
    <property type="project" value="InterPro"/>
</dbReference>
<dbReference type="EMBL" id="CP001185">
    <property type="protein sequence ID" value="ACJ74878.1"/>
    <property type="molecule type" value="Genomic_DNA"/>
</dbReference>
<feature type="transmembrane region" description="Helical" evidence="5">
    <location>
        <begin position="240"/>
        <end position="260"/>
    </location>
</feature>
<feature type="domain" description="ABC-2 type transporter transmembrane" evidence="6">
    <location>
        <begin position="17"/>
        <end position="335"/>
    </location>
</feature>
<feature type="transmembrane region" description="Helical" evidence="5">
    <location>
        <begin position="322"/>
        <end position="342"/>
    </location>
</feature>
<feature type="transmembrane region" description="Helical" evidence="5">
    <location>
        <begin position="203"/>
        <end position="228"/>
    </location>
</feature>
<dbReference type="OrthoDB" id="9771950at2"/>